<dbReference type="Proteomes" id="UP000249165">
    <property type="component" value="Unassembled WGS sequence"/>
</dbReference>
<keyword evidence="2" id="KW-1185">Reference proteome</keyword>
<reference evidence="1 2" key="1">
    <citation type="submission" date="2018-06" db="EMBL/GenBank/DDBJ databases">
        <title>Genomic Encyclopedia of Archaeal and Bacterial Type Strains, Phase II (KMG-II): from individual species to whole genera.</title>
        <authorList>
            <person name="Goeker M."/>
        </authorList>
    </citation>
    <scope>NUCLEOTIDE SEQUENCE [LARGE SCALE GENOMIC DNA]</scope>
    <source>
        <strain evidence="1 2">DSM 22011</strain>
    </source>
</reference>
<comment type="caution">
    <text evidence="1">The sequence shown here is derived from an EMBL/GenBank/DDBJ whole genome shotgun (WGS) entry which is preliminary data.</text>
</comment>
<sequence length="47" mass="5563">MLGILARAFMTASRNAEIEACDRRWAPVSRAREEQRLDRFRTDARLR</sequence>
<name>A0A327YD69_9RHOB</name>
<protein>
    <submittedName>
        <fullName evidence="1">Uncharacterized protein</fullName>
    </submittedName>
</protein>
<dbReference type="EMBL" id="QLMG01000010">
    <property type="protein sequence ID" value="RAK19010.1"/>
    <property type="molecule type" value="Genomic_DNA"/>
</dbReference>
<evidence type="ECO:0000313" key="2">
    <source>
        <dbReference type="Proteomes" id="UP000249165"/>
    </source>
</evidence>
<proteinExistence type="predicted"/>
<accession>A0A327YD69</accession>
<evidence type="ECO:0000313" key="1">
    <source>
        <dbReference type="EMBL" id="RAK19010.1"/>
    </source>
</evidence>
<organism evidence="1 2">
    <name type="scientific">Salipiger aestuarii</name>
    <dbReference type="NCBI Taxonomy" id="568098"/>
    <lineage>
        <taxon>Bacteria</taxon>
        <taxon>Pseudomonadati</taxon>
        <taxon>Pseudomonadota</taxon>
        <taxon>Alphaproteobacteria</taxon>
        <taxon>Rhodobacterales</taxon>
        <taxon>Roseobacteraceae</taxon>
        <taxon>Salipiger</taxon>
    </lineage>
</organism>
<gene>
    <name evidence="1" type="ORF">ATI53_101052</name>
</gene>
<dbReference type="AlphaFoldDB" id="A0A327YD69"/>